<protein>
    <submittedName>
        <fullName evidence="2">DUF2339 domain-containing protein</fullName>
    </submittedName>
</protein>
<feature type="transmembrane region" description="Helical" evidence="1">
    <location>
        <begin position="378"/>
        <end position="394"/>
    </location>
</feature>
<feature type="transmembrane region" description="Helical" evidence="1">
    <location>
        <begin position="796"/>
        <end position="815"/>
    </location>
</feature>
<feature type="transmembrane region" description="Helical" evidence="1">
    <location>
        <begin position="658"/>
        <end position="679"/>
    </location>
</feature>
<feature type="transmembrane region" description="Helical" evidence="1">
    <location>
        <begin position="520"/>
        <end position="536"/>
    </location>
</feature>
<dbReference type="Pfam" id="PF10101">
    <property type="entry name" value="DUF2339"/>
    <property type="match status" value="1"/>
</dbReference>
<dbReference type="AlphaFoldDB" id="A0AB38YG43"/>
<feature type="transmembrane region" description="Helical" evidence="1">
    <location>
        <begin position="6"/>
        <end position="30"/>
    </location>
</feature>
<proteinExistence type="predicted"/>
<feature type="transmembrane region" description="Helical" evidence="1">
    <location>
        <begin position="304"/>
        <end position="323"/>
    </location>
</feature>
<keyword evidence="1" id="KW-0472">Membrane</keyword>
<feature type="transmembrane region" description="Helical" evidence="1">
    <location>
        <begin position="604"/>
        <end position="621"/>
    </location>
</feature>
<feature type="transmembrane region" description="Helical" evidence="1">
    <location>
        <begin position="731"/>
        <end position="749"/>
    </location>
</feature>
<feature type="transmembrane region" description="Helical" evidence="1">
    <location>
        <begin position="210"/>
        <end position="228"/>
    </location>
</feature>
<name>A0AB38YG43_9GAMM</name>
<sequence>MMDGEILLLLAIVFVLLSGSLLGWVNFFAVRRLRGQISALEAQLASSESAPAITTPSAPAQEPAAQPLATEAIQQDDLILDLDLPSDTADSSNTTSTPEPLVFAPPRAAQTLVWWTHLKDHWMVWLGAICVGLAGVFLAAYSIEQDYLGPQARLSLGLITGFLLHGAAEVLRRRARLRYESLAGLAAGASVILYATLLASVHLYELWPNTLVFVLLALVSLGTMALSLQHGPLLAIIGIVGAYAVPALLGDESGDVRILLGYCLIIAGSGFWLLSRVYRSWLFYIILGGALSWCWLLLDQPDVSAFLPIYLFGLGALLVTLPYGRWKQIPEYQDDPLCSSLLSFFQFSTPRQRDTALGLLALLFVTALIADIGQELYIIHWLFMLGVVCSSRHLDESLKLIPWAAVILLFLNVLGTHLYWGSLWPLTITTSTDSPTLFVMLALVSVLVLWFSMRTYRQNRYPALSLSLATLTPLMALATAWMLGDVSFDAWYWAAVCIGLGAFYADRARRRWQTVVDAQVVWWFIAAHAAYSLAAVMALSHASLTLALAVQVATIVWLMQRFELPILRWLLRAVMTLIIVRLTLNPWLPDYATSSRLAGDTWVFWTYGGTLALVALARWLATGLKDTQRWLEGAMLHLLVLFIAVCVRYALYEGEVFAWRYTFTEASLYTSVLAALGIVYAVRARRADTSAALLGLAATVLLSASVVQYLWLAVVQNPLWQRADVVGSTPIANLLLLSYGLPVLLFALATRWGVTELRRTLGFVAAGALWWFVTLEVRHLWHGQLWWGNRMSSGELYSYSLAWLVLAVLAMLLGSWRQKRDWYRGGMGLLLLVIAKIFIVDMSDLTGLWRVASFMGLGLTLLGLAYVHQVLGRRAVPIQVST</sequence>
<dbReference type="PANTHER" id="PTHR38434:SF1">
    <property type="entry name" value="BLL2549 PROTEIN"/>
    <property type="match status" value="1"/>
</dbReference>
<dbReference type="RefSeq" id="WP_304995602.1">
    <property type="nucleotide sequence ID" value="NZ_CP101717.1"/>
</dbReference>
<feature type="transmembrane region" description="Helical" evidence="1">
    <location>
        <begin position="401"/>
        <end position="422"/>
    </location>
</feature>
<feature type="transmembrane region" description="Helical" evidence="1">
    <location>
        <begin position="691"/>
        <end position="711"/>
    </location>
</feature>
<feature type="transmembrane region" description="Helical" evidence="1">
    <location>
        <begin position="490"/>
        <end position="508"/>
    </location>
</feature>
<feature type="transmembrane region" description="Helical" evidence="1">
    <location>
        <begin position="822"/>
        <end position="842"/>
    </location>
</feature>
<accession>A0AB38YG43</accession>
<feature type="transmembrane region" description="Helical" evidence="1">
    <location>
        <begin position="281"/>
        <end position="298"/>
    </location>
</feature>
<evidence type="ECO:0000313" key="2">
    <source>
        <dbReference type="EMBL" id="WLD58316.1"/>
    </source>
</evidence>
<gene>
    <name evidence="2" type="ORF">NFC81_00640</name>
</gene>
<feature type="transmembrane region" description="Helical" evidence="1">
    <location>
        <begin position="183"/>
        <end position="204"/>
    </location>
</feature>
<dbReference type="EMBL" id="CP101717">
    <property type="protein sequence ID" value="WLD58316.1"/>
    <property type="molecule type" value="Genomic_DNA"/>
</dbReference>
<feature type="transmembrane region" description="Helical" evidence="1">
    <location>
        <begin position="122"/>
        <end position="142"/>
    </location>
</feature>
<organism evidence="2">
    <name type="scientific">Salinispirillum sp. LH 10-3-1</name>
    <dbReference type="NCBI Taxonomy" id="2952525"/>
    <lineage>
        <taxon>Bacteria</taxon>
        <taxon>Pseudomonadati</taxon>
        <taxon>Pseudomonadota</taxon>
        <taxon>Gammaproteobacteria</taxon>
        <taxon>Oceanospirillales</taxon>
        <taxon>Saccharospirillaceae</taxon>
        <taxon>Salinispirillum</taxon>
    </lineage>
</organism>
<evidence type="ECO:0000256" key="1">
    <source>
        <dbReference type="SAM" id="Phobius"/>
    </source>
</evidence>
<feature type="transmembrane region" description="Helical" evidence="1">
    <location>
        <begin position="256"/>
        <end position="274"/>
    </location>
</feature>
<dbReference type="InterPro" id="IPR014600">
    <property type="entry name" value="UCP035905_mem"/>
</dbReference>
<dbReference type="PIRSF" id="PIRSF035905">
    <property type="entry name" value="UCP035905_mp"/>
    <property type="match status" value="1"/>
</dbReference>
<feature type="transmembrane region" description="Helical" evidence="1">
    <location>
        <begin position="761"/>
        <end position="781"/>
    </location>
</feature>
<dbReference type="PANTHER" id="PTHR38434">
    <property type="entry name" value="BLL2549 PROTEIN"/>
    <property type="match status" value="1"/>
</dbReference>
<feature type="transmembrane region" description="Helical" evidence="1">
    <location>
        <begin position="566"/>
        <end position="584"/>
    </location>
</feature>
<feature type="transmembrane region" description="Helical" evidence="1">
    <location>
        <begin position="355"/>
        <end position="372"/>
    </location>
</feature>
<feature type="transmembrane region" description="Helical" evidence="1">
    <location>
        <begin position="233"/>
        <end position="250"/>
    </location>
</feature>
<feature type="transmembrane region" description="Helical" evidence="1">
    <location>
        <begin position="848"/>
        <end position="867"/>
    </location>
</feature>
<dbReference type="InterPro" id="IPR019286">
    <property type="entry name" value="DUF2339_TM"/>
</dbReference>
<feature type="transmembrane region" description="Helical" evidence="1">
    <location>
        <begin position="633"/>
        <end position="652"/>
    </location>
</feature>
<feature type="transmembrane region" description="Helical" evidence="1">
    <location>
        <begin position="434"/>
        <end position="451"/>
    </location>
</feature>
<keyword evidence="1" id="KW-1133">Transmembrane helix</keyword>
<feature type="transmembrane region" description="Helical" evidence="1">
    <location>
        <begin position="542"/>
        <end position="559"/>
    </location>
</feature>
<keyword evidence="1" id="KW-0812">Transmembrane</keyword>
<feature type="transmembrane region" description="Helical" evidence="1">
    <location>
        <begin position="463"/>
        <end position="484"/>
    </location>
</feature>
<feature type="transmembrane region" description="Helical" evidence="1">
    <location>
        <begin position="154"/>
        <end position="171"/>
    </location>
</feature>
<reference evidence="2" key="1">
    <citation type="submission" date="2022-07" db="EMBL/GenBank/DDBJ databases">
        <title>Complete genome sequence of Salinispirillum sp. LH10-3-1 capable of multiple carbohydrate inversion isolated from a soda lake.</title>
        <authorList>
            <person name="Liu J."/>
            <person name="Zhai Y."/>
            <person name="Zhang H."/>
            <person name="Yang H."/>
            <person name="Qu J."/>
            <person name="Li J."/>
        </authorList>
    </citation>
    <scope>NUCLEOTIDE SEQUENCE</scope>
    <source>
        <strain evidence="2">LH 10-3-1</strain>
    </source>
</reference>